<name>A0A833XCG7_JUGRE</name>
<sequence>MVELINFLQVINITSFFLTFLEELDMSTGLSYIRKDQLDRSYKRFSTIYEPHLQILINWGTEGRSCFCTLQPLTDLTTAECSLFLSFFLSVPGNRELGLLKKESIYGLLN</sequence>
<feature type="non-terminal residue" evidence="1">
    <location>
        <position position="110"/>
    </location>
</feature>
<reference evidence="1" key="2">
    <citation type="submission" date="2020-03" db="EMBL/GenBank/DDBJ databases">
        <title>Walnut 2.0.</title>
        <authorList>
            <person name="Marrano A."/>
            <person name="Britton M."/>
            <person name="Zimin A.V."/>
            <person name="Zaini P.A."/>
            <person name="Workman R."/>
            <person name="Puiu D."/>
            <person name="Bianco L."/>
            <person name="Allen B.J."/>
            <person name="Troggio M."/>
            <person name="Leslie C.A."/>
            <person name="Timp W."/>
            <person name="Dendekar A."/>
            <person name="Salzberg S.L."/>
            <person name="Neale D.B."/>
        </authorList>
    </citation>
    <scope>NUCLEOTIDE SEQUENCE</scope>
    <source>
        <tissue evidence="1">Leaves</tissue>
    </source>
</reference>
<accession>A0A833XCG7</accession>
<dbReference type="AlphaFoldDB" id="A0A833XCG7"/>
<reference evidence="1" key="1">
    <citation type="submission" date="2015-10" db="EMBL/GenBank/DDBJ databases">
        <authorList>
            <person name="Martinez-Garcia P.J."/>
            <person name="Crepeau M.W."/>
            <person name="Puiu D."/>
            <person name="Gonzalez-Ibeas D."/>
            <person name="Whalen J."/>
            <person name="Stevens K."/>
            <person name="Paul R."/>
            <person name="Butterfield T."/>
            <person name="Britton M."/>
            <person name="Reagan R."/>
            <person name="Chakraborty S."/>
            <person name="Walawage S.L."/>
            <person name="Vasquez-Gross H.A."/>
            <person name="Cardeno C."/>
            <person name="Famula R."/>
            <person name="Pratt K."/>
            <person name="Kuruganti S."/>
            <person name="Aradhya M.K."/>
            <person name="Leslie C.A."/>
            <person name="Dandekar A.M."/>
            <person name="Salzberg S.L."/>
            <person name="Wegrzyn J.L."/>
            <person name="Langley C.H."/>
            <person name="Neale D.B."/>
        </authorList>
    </citation>
    <scope>NUCLEOTIDE SEQUENCE</scope>
    <source>
        <tissue evidence="1">Leaves</tissue>
    </source>
</reference>
<dbReference type="EMBL" id="LIHL02000007">
    <property type="protein sequence ID" value="KAF5463918.1"/>
    <property type="molecule type" value="Genomic_DNA"/>
</dbReference>
<proteinExistence type="predicted"/>
<gene>
    <name evidence="1" type="ORF">F2P56_014044</name>
</gene>
<evidence type="ECO:0000313" key="1">
    <source>
        <dbReference type="EMBL" id="KAF5463918.1"/>
    </source>
</evidence>
<evidence type="ECO:0000313" key="2">
    <source>
        <dbReference type="Proteomes" id="UP000619265"/>
    </source>
</evidence>
<protein>
    <submittedName>
        <fullName evidence="1">Uncharacterized protein</fullName>
    </submittedName>
</protein>
<dbReference type="Gramene" id="Jr07_03210_p3">
    <property type="protein sequence ID" value="cds.Jr07_03210_p3"/>
    <property type="gene ID" value="Jr07_03210"/>
</dbReference>
<organism evidence="1 2">
    <name type="scientific">Juglans regia</name>
    <name type="common">English walnut</name>
    <dbReference type="NCBI Taxonomy" id="51240"/>
    <lineage>
        <taxon>Eukaryota</taxon>
        <taxon>Viridiplantae</taxon>
        <taxon>Streptophyta</taxon>
        <taxon>Embryophyta</taxon>
        <taxon>Tracheophyta</taxon>
        <taxon>Spermatophyta</taxon>
        <taxon>Magnoliopsida</taxon>
        <taxon>eudicotyledons</taxon>
        <taxon>Gunneridae</taxon>
        <taxon>Pentapetalae</taxon>
        <taxon>rosids</taxon>
        <taxon>fabids</taxon>
        <taxon>Fagales</taxon>
        <taxon>Juglandaceae</taxon>
        <taxon>Juglans</taxon>
    </lineage>
</organism>
<comment type="caution">
    <text evidence="1">The sequence shown here is derived from an EMBL/GenBank/DDBJ whole genome shotgun (WGS) entry which is preliminary data.</text>
</comment>
<dbReference type="Proteomes" id="UP000619265">
    <property type="component" value="Unassembled WGS sequence"/>
</dbReference>